<protein>
    <recommendedName>
        <fullName evidence="6">RRM domain-containing protein</fullName>
    </recommendedName>
</protein>
<evidence type="ECO:0000256" key="4">
    <source>
        <dbReference type="PROSITE-ProRule" id="PRU00176"/>
    </source>
</evidence>
<dbReference type="Proteomes" id="UP000186804">
    <property type="component" value="Unassembled WGS sequence"/>
</dbReference>
<evidence type="ECO:0000256" key="1">
    <source>
        <dbReference type="ARBA" id="ARBA00022664"/>
    </source>
</evidence>
<dbReference type="SUPFAM" id="SSF54928">
    <property type="entry name" value="RNA-binding domain, RBD"/>
    <property type="match status" value="1"/>
</dbReference>
<feature type="compositionally biased region" description="Low complexity" evidence="5">
    <location>
        <begin position="16"/>
        <end position="25"/>
    </location>
</feature>
<name>A0A1J4MDY8_9CRYT</name>
<evidence type="ECO:0000256" key="3">
    <source>
        <dbReference type="ARBA" id="ARBA00023187"/>
    </source>
</evidence>
<dbReference type="EMBL" id="LRBS01000125">
    <property type="protein sequence ID" value="OII71085.1"/>
    <property type="molecule type" value="Genomic_DNA"/>
</dbReference>
<keyword evidence="8" id="KW-1185">Reference proteome</keyword>
<dbReference type="PROSITE" id="PS50102">
    <property type="entry name" value="RRM"/>
    <property type="match status" value="1"/>
</dbReference>
<dbReference type="GO" id="GO:0006397">
    <property type="term" value="P:mRNA processing"/>
    <property type="evidence" value="ECO:0007669"/>
    <property type="project" value="UniProtKB-KW"/>
</dbReference>
<dbReference type="GeneID" id="92366827"/>
<dbReference type="InterPro" id="IPR012677">
    <property type="entry name" value="Nucleotide-bd_a/b_plait_sf"/>
</dbReference>
<dbReference type="AlphaFoldDB" id="A0A1J4MDY8"/>
<feature type="compositionally biased region" description="Basic and acidic residues" evidence="5">
    <location>
        <begin position="80"/>
        <end position="102"/>
    </location>
</feature>
<dbReference type="OrthoDB" id="10266058at2759"/>
<organism evidence="7 8">
    <name type="scientific">Cryptosporidium andersoni</name>
    <dbReference type="NCBI Taxonomy" id="117008"/>
    <lineage>
        <taxon>Eukaryota</taxon>
        <taxon>Sar</taxon>
        <taxon>Alveolata</taxon>
        <taxon>Apicomplexa</taxon>
        <taxon>Conoidasida</taxon>
        <taxon>Coccidia</taxon>
        <taxon>Eucoccidiorida</taxon>
        <taxon>Eimeriorina</taxon>
        <taxon>Cryptosporidiidae</taxon>
        <taxon>Cryptosporidium</taxon>
    </lineage>
</organism>
<dbReference type="Gene3D" id="3.30.70.330">
    <property type="match status" value="2"/>
</dbReference>
<dbReference type="VEuPathDB" id="CryptoDB:cand_026430"/>
<evidence type="ECO:0000256" key="2">
    <source>
        <dbReference type="ARBA" id="ARBA00022884"/>
    </source>
</evidence>
<dbReference type="CDD" id="cd12232">
    <property type="entry name" value="RRM3_U2AF65"/>
    <property type="match status" value="1"/>
</dbReference>
<dbReference type="GO" id="GO:0003723">
    <property type="term" value="F:RNA binding"/>
    <property type="evidence" value="ECO:0007669"/>
    <property type="project" value="UniProtKB-UniRule"/>
</dbReference>
<evidence type="ECO:0000313" key="8">
    <source>
        <dbReference type="Proteomes" id="UP000186804"/>
    </source>
</evidence>
<keyword evidence="2 4" id="KW-0694">RNA-binding</keyword>
<feature type="domain" description="RRM" evidence="6">
    <location>
        <begin position="157"/>
        <end position="243"/>
    </location>
</feature>
<dbReference type="InterPro" id="IPR035979">
    <property type="entry name" value="RBD_domain_sf"/>
</dbReference>
<dbReference type="PANTHER" id="PTHR23139">
    <property type="entry name" value="RNA-BINDING PROTEIN"/>
    <property type="match status" value="1"/>
</dbReference>
<feature type="compositionally biased region" description="Basic and acidic residues" evidence="5">
    <location>
        <begin position="26"/>
        <end position="40"/>
    </location>
</feature>
<keyword evidence="1" id="KW-0507">mRNA processing</keyword>
<sequence length="396" mass="46369">MGRFPASTYIYRSRSRSISNSYSGSDDSRGYRRNQKYESKLHHKRRYNETYGRHRGSDESQFNLYQRERTGYRQNHHLKVNYERSFSSEREQSRERERCRRRSQAECIRRAGGYQKLAQSEGKDPTPVFYDGFQWVAKTGSIASMDPAEMNNTRKLRRLYFGNLPLHLGLNEHIFQDIVWKEMITRNMCNNPKENPILCVWFAQKKGTYGFVEFRTVEETERALNLDGMNCMGIQIKVSRPNDYSQVVIPQNQAIALLGQQSVNMLLSEQKSNIESPNINSSIMRLVQVVTPSNIEDIYEYDEIFEDVKEGCEKFGKILSGRILKPGETEELNEVQEIRNNNITLNTADVFLEFESSNILQYCLTSMLNRSYEGKPLKMEIFDQSIYRQYIVKVES</sequence>
<feature type="compositionally biased region" description="Basic and acidic residues" evidence="5">
    <location>
        <begin position="47"/>
        <end position="58"/>
    </location>
</feature>
<evidence type="ECO:0000313" key="7">
    <source>
        <dbReference type="EMBL" id="OII71085.1"/>
    </source>
</evidence>
<dbReference type="RefSeq" id="XP_067066454.1">
    <property type="nucleotide sequence ID" value="XM_067212871.1"/>
</dbReference>
<comment type="caution">
    <text evidence="7">The sequence shown here is derived from an EMBL/GenBank/DDBJ whole genome shotgun (WGS) entry which is preliminary data.</text>
</comment>
<dbReference type="GO" id="GO:0008380">
    <property type="term" value="P:RNA splicing"/>
    <property type="evidence" value="ECO:0007669"/>
    <property type="project" value="UniProtKB-KW"/>
</dbReference>
<dbReference type="InterPro" id="IPR000504">
    <property type="entry name" value="RRM_dom"/>
</dbReference>
<feature type="region of interest" description="Disordered" evidence="5">
    <location>
        <begin position="16"/>
        <end position="61"/>
    </location>
</feature>
<reference evidence="7 8" key="1">
    <citation type="submission" date="2016-10" db="EMBL/GenBank/DDBJ databases">
        <title>Reductive evolution of mitochondrial metabolism and differential evolution of invasion-related proteins in Cryptosporidium.</title>
        <authorList>
            <person name="Liu S."/>
            <person name="Roellig D.M."/>
            <person name="Guo Y."/>
            <person name="Li N."/>
            <person name="Frace M.A."/>
            <person name="Tang K."/>
            <person name="Zhang L."/>
            <person name="Feng Y."/>
            <person name="Xiao L."/>
        </authorList>
    </citation>
    <scope>NUCLEOTIDE SEQUENCE [LARGE SCALE GENOMIC DNA]</scope>
    <source>
        <strain evidence="7">30847</strain>
    </source>
</reference>
<evidence type="ECO:0000259" key="6">
    <source>
        <dbReference type="PROSITE" id="PS50102"/>
    </source>
</evidence>
<evidence type="ECO:0000256" key="5">
    <source>
        <dbReference type="SAM" id="MobiDB-lite"/>
    </source>
</evidence>
<feature type="region of interest" description="Disordered" evidence="5">
    <location>
        <begin position="76"/>
        <end position="102"/>
    </location>
</feature>
<keyword evidence="3" id="KW-0508">mRNA splicing</keyword>
<proteinExistence type="predicted"/>
<accession>A0A1J4MDY8</accession>
<gene>
    <name evidence="7" type="ORF">cand_026430</name>
</gene>